<evidence type="ECO:0000256" key="6">
    <source>
        <dbReference type="ARBA" id="ARBA00023004"/>
    </source>
</evidence>
<reference evidence="9 10" key="1">
    <citation type="submission" date="2013-05" db="EMBL/GenBank/DDBJ databases">
        <title>Draft genome sequence of Rubidibacter lacunae KORDI 51-2.</title>
        <authorList>
            <person name="Choi D.H."/>
            <person name="Noh J.H."/>
            <person name="Kwon K.-K."/>
            <person name="Lee J.-H."/>
            <person name="Ryu J.-Y."/>
        </authorList>
    </citation>
    <scope>NUCLEOTIDE SEQUENCE [LARGE SCALE GENOMIC DNA]</scope>
    <source>
        <strain evidence="9 10">KORDI 51-2</strain>
    </source>
</reference>
<dbReference type="InterPro" id="IPR023550">
    <property type="entry name" value="PKHD_hydroxylase"/>
</dbReference>
<dbReference type="InterPro" id="IPR044862">
    <property type="entry name" value="Pro_4_hyd_alph_FE2OG_OXY"/>
</dbReference>
<feature type="binding site" evidence="7">
    <location>
        <position position="96"/>
    </location>
    <ligand>
        <name>Fe cation</name>
        <dbReference type="ChEBI" id="CHEBI:24875"/>
    </ligand>
</feature>
<keyword evidence="2 7" id="KW-0479">Metal-binding</keyword>
<evidence type="ECO:0000256" key="2">
    <source>
        <dbReference type="ARBA" id="ARBA00022723"/>
    </source>
</evidence>
<dbReference type="PROSITE" id="PS51471">
    <property type="entry name" value="FE2OG_OXY"/>
    <property type="match status" value="1"/>
</dbReference>
<dbReference type="EC" id="1.14.11.-" evidence="9"/>
<comment type="caution">
    <text evidence="9">The sequence shown here is derived from an EMBL/GenBank/DDBJ whole genome shotgun (WGS) entry which is preliminary data.</text>
</comment>
<evidence type="ECO:0000259" key="8">
    <source>
        <dbReference type="PROSITE" id="PS51471"/>
    </source>
</evidence>
<protein>
    <submittedName>
        <fullName evidence="9">Putative iron-regulated protein</fullName>
        <ecNumber evidence="9">1.14.11.-</ecNumber>
    </submittedName>
</protein>
<dbReference type="PATRIC" id="fig|582515.4.peg.2627"/>
<dbReference type="Gene3D" id="4.10.860.20">
    <property type="entry name" value="Rabenosyn, Rab binding domain"/>
    <property type="match status" value="1"/>
</dbReference>
<dbReference type="Pfam" id="PF13640">
    <property type="entry name" value="2OG-FeII_Oxy_3"/>
    <property type="match status" value="1"/>
</dbReference>
<proteinExistence type="inferred from homology"/>
<dbReference type="GO" id="GO:0031418">
    <property type="term" value="F:L-ascorbic acid binding"/>
    <property type="evidence" value="ECO:0007669"/>
    <property type="project" value="UniProtKB-KW"/>
</dbReference>
<dbReference type="GO" id="GO:0006879">
    <property type="term" value="P:intracellular iron ion homeostasis"/>
    <property type="evidence" value="ECO:0007669"/>
    <property type="project" value="TreeGrafter"/>
</dbReference>
<dbReference type="SMART" id="SM00702">
    <property type="entry name" value="P4Hc"/>
    <property type="match status" value="1"/>
</dbReference>
<dbReference type="RefSeq" id="WP_022607524.1">
    <property type="nucleotide sequence ID" value="NZ_ASSJ01000055.1"/>
</dbReference>
<organism evidence="9 10">
    <name type="scientific">Rubidibacter lacunae KORDI 51-2</name>
    <dbReference type="NCBI Taxonomy" id="582515"/>
    <lineage>
        <taxon>Bacteria</taxon>
        <taxon>Bacillati</taxon>
        <taxon>Cyanobacteriota</taxon>
        <taxon>Cyanophyceae</taxon>
        <taxon>Oscillatoriophycideae</taxon>
        <taxon>Chroococcales</taxon>
        <taxon>Aphanothecaceae</taxon>
        <taxon>Rubidibacter</taxon>
    </lineage>
</organism>
<dbReference type="eggNOG" id="COG3128">
    <property type="taxonomic scope" value="Bacteria"/>
</dbReference>
<dbReference type="AlphaFoldDB" id="U5D911"/>
<keyword evidence="3 7" id="KW-0847">Vitamin C</keyword>
<dbReference type="GO" id="GO:0005506">
    <property type="term" value="F:iron ion binding"/>
    <property type="evidence" value="ECO:0007669"/>
    <property type="project" value="UniProtKB-UniRule"/>
</dbReference>
<evidence type="ECO:0000313" key="9">
    <source>
        <dbReference type="EMBL" id="ERN41078.1"/>
    </source>
</evidence>
<evidence type="ECO:0000256" key="7">
    <source>
        <dbReference type="HAMAP-Rule" id="MF_00657"/>
    </source>
</evidence>
<dbReference type="InterPro" id="IPR005123">
    <property type="entry name" value="Oxoglu/Fe-dep_dioxygenase_dom"/>
</dbReference>
<dbReference type="EMBL" id="ASSJ01000055">
    <property type="protein sequence ID" value="ERN41078.1"/>
    <property type="molecule type" value="Genomic_DNA"/>
</dbReference>
<dbReference type="NCBIfam" id="NF003975">
    <property type="entry name" value="PRK05467.1-4"/>
    <property type="match status" value="1"/>
</dbReference>
<sequence length="224" mass="24766">MILCIGNVLSGEELQQIVGQLDKETFVDGKLTAGWHAKLVKNNTQLKSDTESARGAIDSVSRAIARNNVFQMAARPKIVRPPLIARYAPGMSYGSHVDNTIMSGPNGPMRTDISVTLFLNEPSEYAGGELVIEDSRGQQAFKLPAGSMAIYPSTNLHRVEELTEGVRLVAVTWVQSLVRDANDREVLFELDTVRQSLFKQSGKTRDFDILSKAFANLMRKWAEV</sequence>
<feature type="domain" description="Fe2OG dioxygenase" evidence="8">
    <location>
        <begin position="78"/>
        <end position="176"/>
    </location>
</feature>
<dbReference type="InterPro" id="IPR041097">
    <property type="entry name" value="PKHD_C"/>
</dbReference>
<dbReference type="GO" id="GO:0006974">
    <property type="term" value="P:DNA damage response"/>
    <property type="evidence" value="ECO:0007669"/>
    <property type="project" value="TreeGrafter"/>
</dbReference>
<keyword evidence="4 7" id="KW-0223">Dioxygenase</keyword>
<evidence type="ECO:0000313" key="10">
    <source>
        <dbReference type="Proteomes" id="UP000016960"/>
    </source>
</evidence>
<evidence type="ECO:0000256" key="1">
    <source>
        <dbReference type="ARBA" id="ARBA00001961"/>
    </source>
</evidence>
<evidence type="ECO:0000256" key="4">
    <source>
        <dbReference type="ARBA" id="ARBA00022964"/>
    </source>
</evidence>
<gene>
    <name evidence="9" type="ORF">KR51_00023370</name>
</gene>
<keyword evidence="10" id="KW-1185">Reference proteome</keyword>
<comment type="cofactor">
    <cofactor evidence="7">
        <name>Fe(2+)</name>
        <dbReference type="ChEBI" id="CHEBI:29033"/>
    </cofactor>
    <text evidence="7">Binds 1 Fe(2+) ion per subunit.</text>
</comment>
<dbReference type="PANTHER" id="PTHR41536">
    <property type="entry name" value="PKHD-TYPE HYDROXYLASE YBIX"/>
    <property type="match status" value="1"/>
</dbReference>
<name>U5D911_9CHRO</name>
<comment type="cofactor">
    <cofactor evidence="1 7">
        <name>L-ascorbate</name>
        <dbReference type="ChEBI" id="CHEBI:38290"/>
    </cofactor>
</comment>
<dbReference type="InterPro" id="IPR006620">
    <property type="entry name" value="Pro_4_hyd_alph"/>
</dbReference>
<keyword evidence="6 7" id="KW-0408">Iron</keyword>
<dbReference type="OrthoDB" id="9812472at2"/>
<dbReference type="GO" id="GO:0016706">
    <property type="term" value="F:2-oxoglutarate-dependent dioxygenase activity"/>
    <property type="evidence" value="ECO:0007669"/>
    <property type="project" value="UniProtKB-UniRule"/>
</dbReference>
<dbReference type="Pfam" id="PF18331">
    <property type="entry name" value="PKHD_C"/>
    <property type="match status" value="1"/>
</dbReference>
<feature type="binding site" evidence="7">
    <location>
        <position position="157"/>
    </location>
    <ligand>
        <name>Fe cation</name>
        <dbReference type="ChEBI" id="CHEBI:24875"/>
    </ligand>
</feature>
<accession>U5D911</accession>
<dbReference type="Gene3D" id="2.60.120.620">
    <property type="entry name" value="q2cbj1_9rhob like domain"/>
    <property type="match status" value="1"/>
</dbReference>
<dbReference type="InParanoid" id="U5D911"/>
<evidence type="ECO:0000256" key="3">
    <source>
        <dbReference type="ARBA" id="ARBA00022896"/>
    </source>
</evidence>
<dbReference type="PANTHER" id="PTHR41536:SF1">
    <property type="entry name" value="PKHD-TYPE HYDROXYLASE YBIX"/>
    <property type="match status" value="1"/>
</dbReference>
<keyword evidence="5 7" id="KW-0560">Oxidoreductase</keyword>
<evidence type="ECO:0000256" key="5">
    <source>
        <dbReference type="ARBA" id="ARBA00023002"/>
    </source>
</evidence>
<dbReference type="Proteomes" id="UP000016960">
    <property type="component" value="Unassembled WGS sequence"/>
</dbReference>
<dbReference type="HAMAP" id="MF_00657">
    <property type="entry name" value="Hydroxyl_YbiX"/>
    <property type="match status" value="1"/>
</dbReference>
<dbReference type="NCBIfam" id="NF003974">
    <property type="entry name" value="PRK05467.1-3"/>
    <property type="match status" value="1"/>
</dbReference>
<feature type="binding site" evidence="7">
    <location>
        <position position="98"/>
    </location>
    <ligand>
        <name>Fe cation</name>
        <dbReference type="ChEBI" id="CHEBI:24875"/>
    </ligand>
</feature>
<feature type="binding site" evidence="7">
    <location>
        <position position="167"/>
    </location>
    <ligand>
        <name>2-oxoglutarate</name>
        <dbReference type="ChEBI" id="CHEBI:16810"/>
    </ligand>
</feature>